<dbReference type="EMBL" id="JACMSC010000020">
    <property type="protein sequence ID" value="KAG6471437.1"/>
    <property type="molecule type" value="Genomic_DNA"/>
</dbReference>
<name>A0A8J5CB13_ZINOF</name>
<dbReference type="Proteomes" id="UP000734854">
    <property type="component" value="Unassembled WGS sequence"/>
</dbReference>
<evidence type="ECO:0000313" key="2">
    <source>
        <dbReference type="EMBL" id="KAG6471437.1"/>
    </source>
</evidence>
<sequence>MERSGPPESWMDSPSSIRRGRLSSPPPSAFLAPAFDACVAATPHSPSSGDSVDIDASLLRYTRSGKHLYPSDSFDLSSSTTRRLRGHLKLRPSLDSPPPASEVGGRSFISPLSPIDNLPPRRVTKYVTPVKVEVGEDMVVMDGVLLSDAGHGIGRSDIERDVRGALDENGICRNGSKCFAHWEEKLHNSPDVKQNSELSARRFGWCSNHSLPSATDVFAAGEFTKNVASASPTTLLNTETNCSKLKICCLSPQRSIDLHLNLSKPALLTEGGTISDLPPLITDLTEAYNTKLVAPLASPMPLKSFQLLLTEIEDAQITRVLYGLNQRSRLPVFTQFCIAYRKLAHSPRQPEAICTFRILIIFASHYNCVFCAGMWRKKGVKATPESNWEAVVEAS</sequence>
<feature type="region of interest" description="Disordered" evidence="1">
    <location>
        <begin position="88"/>
        <end position="108"/>
    </location>
</feature>
<accession>A0A8J5CB13</accession>
<reference evidence="2 3" key="1">
    <citation type="submission" date="2020-08" db="EMBL/GenBank/DDBJ databases">
        <title>Plant Genome Project.</title>
        <authorList>
            <person name="Zhang R.-G."/>
        </authorList>
    </citation>
    <scope>NUCLEOTIDE SEQUENCE [LARGE SCALE GENOMIC DNA]</scope>
    <source>
        <tissue evidence="2">Rhizome</tissue>
    </source>
</reference>
<comment type="caution">
    <text evidence="2">The sequence shown here is derived from an EMBL/GenBank/DDBJ whole genome shotgun (WGS) entry which is preliminary data.</text>
</comment>
<proteinExistence type="predicted"/>
<gene>
    <name evidence="2" type="ORF">ZIOFF_068879</name>
</gene>
<organism evidence="2 3">
    <name type="scientific">Zingiber officinale</name>
    <name type="common">Ginger</name>
    <name type="synonym">Amomum zingiber</name>
    <dbReference type="NCBI Taxonomy" id="94328"/>
    <lineage>
        <taxon>Eukaryota</taxon>
        <taxon>Viridiplantae</taxon>
        <taxon>Streptophyta</taxon>
        <taxon>Embryophyta</taxon>
        <taxon>Tracheophyta</taxon>
        <taxon>Spermatophyta</taxon>
        <taxon>Magnoliopsida</taxon>
        <taxon>Liliopsida</taxon>
        <taxon>Zingiberales</taxon>
        <taxon>Zingiberaceae</taxon>
        <taxon>Zingiber</taxon>
    </lineage>
</organism>
<dbReference type="AlphaFoldDB" id="A0A8J5CB13"/>
<keyword evidence="3" id="KW-1185">Reference proteome</keyword>
<evidence type="ECO:0000256" key="1">
    <source>
        <dbReference type="SAM" id="MobiDB-lite"/>
    </source>
</evidence>
<protein>
    <submittedName>
        <fullName evidence="2">Uncharacterized protein</fullName>
    </submittedName>
</protein>
<feature type="region of interest" description="Disordered" evidence="1">
    <location>
        <begin position="1"/>
        <end position="25"/>
    </location>
</feature>
<evidence type="ECO:0000313" key="3">
    <source>
        <dbReference type="Proteomes" id="UP000734854"/>
    </source>
</evidence>